<name>A0A9N9X397_PHACE</name>
<dbReference type="PANTHER" id="PTHR21301:SF10">
    <property type="entry name" value="REVERSE TRANSCRIPTASE DOMAIN-CONTAINING PROTEIN"/>
    <property type="match status" value="1"/>
</dbReference>
<sequence length="308" mass="36049">MRPIVSAIGSPTYNISKWLVEVFKTLNNPYNNHSVSNSLEFIEKVKGLNLTEGESFDVSSLFPSVPIPTTSKYIGELLEYNNLDPVNIKELVNLRNLCMKFETNAKEKFDYFPRVWIRYVDDIFSIFHTKTDIDNFISPLNNCFPFIKFNQSINQSKIYFIVEDFNLIDKACFTVECENNGQLPFLDVLVIKNGENNLEFDVFRKETNTPRYITDDFNHCFPYKMAILNFLVHILLLFPLRKQRFDVERNGIHELAGVNGYDIKIVDKLIRRHKFELSLRNSTTFQADKNKPRKIPSTQEDLIRFSKN</sequence>
<dbReference type="EMBL" id="OU896709">
    <property type="protein sequence ID" value="CAG9819980.1"/>
    <property type="molecule type" value="Genomic_DNA"/>
</dbReference>
<keyword evidence="2" id="KW-1185">Reference proteome</keyword>
<evidence type="ECO:0000313" key="1">
    <source>
        <dbReference type="EMBL" id="CAG9819980.1"/>
    </source>
</evidence>
<dbReference type="PANTHER" id="PTHR21301">
    <property type="entry name" value="REVERSE TRANSCRIPTASE"/>
    <property type="match status" value="1"/>
</dbReference>
<protein>
    <recommendedName>
        <fullName evidence="3">Reverse transcriptase domain-containing protein</fullName>
    </recommendedName>
</protein>
<reference evidence="1" key="2">
    <citation type="submission" date="2022-10" db="EMBL/GenBank/DDBJ databases">
        <authorList>
            <consortium name="ENA_rothamsted_submissions"/>
            <consortium name="culmorum"/>
            <person name="King R."/>
        </authorList>
    </citation>
    <scope>NUCLEOTIDE SEQUENCE</scope>
</reference>
<accession>A0A9N9X397</accession>
<organism evidence="1 2">
    <name type="scientific">Phaedon cochleariae</name>
    <name type="common">Mustard beetle</name>
    <dbReference type="NCBI Taxonomy" id="80249"/>
    <lineage>
        <taxon>Eukaryota</taxon>
        <taxon>Metazoa</taxon>
        <taxon>Ecdysozoa</taxon>
        <taxon>Arthropoda</taxon>
        <taxon>Hexapoda</taxon>
        <taxon>Insecta</taxon>
        <taxon>Pterygota</taxon>
        <taxon>Neoptera</taxon>
        <taxon>Endopterygota</taxon>
        <taxon>Coleoptera</taxon>
        <taxon>Polyphaga</taxon>
        <taxon>Cucujiformia</taxon>
        <taxon>Chrysomeloidea</taxon>
        <taxon>Chrysomelidae</taxon>
        <taxon>Chrysomelinae</taxon>
        <taxon>Chrysomelini</taxon>
        <taxon>Phaedon</taxon>
    </lineage>
</organism>
<reference evidence="1" key="1">
    <citation type="submission" date="2022-01" db="EMBL/GenBank/DDBJ databases">
        <authorList>
            <person name="King R."/>
        </authorList>
    </citation>
    <scope>NUCLEOTIDE SEQUENCE</scope>
</reference>
<evidence type="ECO:0000313" key="2">
    <source>
        <dbReference type="Proteomes" id="UP001153737"/>
    </source>
</evidence>
<proteinExistence type="predicted"/>
<dbReference type="AlphaFoldDB" id="A0A9N9X397"/>
<gene>
    <name evidence="1" type="ORF">PHAECO_LOCUS7626</name>
</gene>
<dbReference type="Proteomes" id="UP001153737">
    <property type="component" value="Chromosome 3"/>
</dbReference>
<dbReference type="OrthoDB" id="10058657at2759"/>
<evidence type="ECO:0008006" key="3">
    <source>
        <dbReference type="Google" id="ProtNLM"/>
    </source>
</evidence>